<organism evidence="1 2">
    <name type="scientific">Mycolicibacter heraklionensis</name>
    <dbReference type="NCBI Taxonomy" id="512402"/>
    <lineage>
        <taxon>Bacteria</taxon>
        <taxon>Bacillati</taxon>
        <taxon>Actinomycetota</taxon>
        <taxon>Actinomycetes</taxon>
        <taxon>Mycobacteriales</taxon>
        <taxon>Mycobacteriaceae</taxon>
        <taxon>Mycolicibacter</taxon>
    </lineage>
</organism>
<sequence length="226" mass="22984">MFSSVPVTAGLAVIGAGLLAPAPPAVSLSAPPQEHRVQLAGASFSDFLTSHGSAEWTSADPGEAADYGSDVSYPDMDHIPNNARDILQAVVDLGQAQISAGLSGVSGGDLIAGLWEISSGLSNLFVAAPETAVLGMIDTALAQQIVFPYFAPNILVWSSLDFGGLINDIQQRSVAGMSAISDGIGALAFDDINVGLASIVVGLNHLLVEIPLDLILGPATVLLAGL</sequence>
<evidence type="ECO:0008006" key="3">
    <source>
        <dbReference type="Google" id="ProtNLM"/>
    </source>
</evidence>
<proteinExistence type="predicted"/>
<evidence type="ECO:0000313" key="1">
    <source>
        <dbReference type="EMBL" id="KLO25287.1"/>
    </source>
</evidence>
<accession>A0ABR5F964</accession>
<comment type="caution">
    <text evidence="1">The sequence shown here is derived from an EMBL/GenBank/DDBJ whole genome shotgun (WGS) entry which is preliminary data.</text>
</comment>
<evidence type="ECO:0000313" key="2">
    <source>
        <dbReference type="Proteomes" id="UP000036464"/>
    </source>
</evidence>
<dbReference type="EMBL" id="LDPO01000046">
    <property type="protein sequence ID" value="KLO25287.1"/>
    <property type="molecule type" value="Genomic_DNA"/>
</dbReference>
<protein>
    <recommendedName>
        <fullName evidence="3">PE-PGRS family protein</fullName>
    </recommendedName>
</protein>
<name>A0ABR5F964_9MYCO</name>
<keyword evidence="2" id="KW-1185">Reference proteome</keyword>
<dbReference type="Proteomes" id="UP000036464">
    <property type="component" value="Unassembled WGS sequence"/>
</dbReference>
<gene>
    <name evidence="1" type="ORF">ABW16_23440</name>
</gene>
<reference evidence="1 2" key="1">
    <citation type="submission" date="2015-05" db="EMBL/GenBank/DDBJ databases">
        <title>Genome sequence of Mycobacterium heraklionense Davo strain.</title>
        <authorList>
            <person name="Greninger A.L."/>
            <person name="Cunningham G."/>
            <person name="Miller S."/>
        </authorList>
    </citation>
    <scope>NUCLEOTIDE SEQUENCE [LARGE SCALE GENOMIC DNA]</scope>
    <source>
        <strain evidence="1 2">Davo</strain>
    </source>
</reference>